<keyword evidence="1" id="KW-0175">Coiled coil</keyword>
<dbReference type="AlphaFoldDB" id="A0A915YGD8"/>
<gene>
    <name evidence="4" type="ORF">AsAng_0032520</name>
</gene>
<evidence type="ECO:0000313" key="5">
    <source>
        <dbReference type="Proteomes" id="UP001060919"/>
    </source>
</evidence>
<feature type="compositionally biased region" description="Low complexity" evidence="2">
    <location>
        <begin position="34"/>
        <end position="61"/>
    </location>
</feature>
<feature type="chain" id="PRO_5037019276" evidence="3">
    <location>
        <begin position="22"/>
        <end position="427"/>
    </location>
</feature>
<feature type="coiled-coil region" evidence="1">
    <location>
        <begin position="109"/>
        <end position="136"/>
    </location>
</feature>
<keyword evidence="3" id="KW-0732">Signal</keyword>
<dbReference type="EMBL" id="AP026867">
    <property type="protein sequence ID" value="BDS12529.1"/>
    <property type="molecule type" value="Genomic_DNA"/>
</dbReference>
<evidence type="ECO:0000256" key="3">
    <source>
        <dbReference type="SAM" id="SignalP"/>
    </source>
</evidence>
<evidence type="ECO:0000256" key="2">
    <source>
        <dbReference type="SAM" id="MobiDB-lite"/>
    </source>
</evidence>
<dbReference type="Proteomes" id="UP001060919">
    <property type="component" value="Chromosome"/>
</dbReference>
<organism evidence="4 5">
    <name type="scientific">Aureispira anguillae</name>
    <dbReference type="NCBI Taxonomy" id="2864201"/>
    <lineage>
        <taxon>Bacteria</taxon>
        <taxon>Pseudomonadati</taxon>
        <taxon>Bacteroidota</taxon>
        <taxon>Saprospiria</taxon>
        <taxon>Saprospirales</taxon>
        <taxon>Saprospiraceae</taxon>
        <taxon>Aureispira</taxon>
    </lineage>
</organism>
<feature type="compositionally biased region" description="Basic and acidic residues" evidence="2">
    <location>
        <begin position="62"/>
        <end position="80"/>
    </location>
</feature>
<dbReference type="KEGG" id="aup:AsAng_0032520"/>
<sequence length="427" mass="48877">MNLSKFLLTFLFISLYLSASAQFGGIKIKKPKMPKISTSKSKNKASSNTTSSSSSNTVSSSSDDRNKDGSPKRSEDATYKAYSRAKENIRYAKSTTESIEWRQNPEKAHKDAAKYLERAKESLDFLNQQETEKNQAYLKQFNSDYTALNQKCSNDAEKYHKVAKHQENLEAYHTWISFGAKTTKEERTYKAYYKNRDAFKAEYPKEFEGSYNQKMVSAVDEFFKVEVYKRLENLEGKVASIIKNMYKKNGEREAYILSAPSYLKDFDKPLKSLAYYKKDLLEDHTAANALETQINKEKSMLEEYINSGKFAANRAEYEQGIIDAVRLGKKAMSNSTYEKLASDHSFDDGGKIIRVVITSSDWGIKKNSFDIPKYKYLSMSVAVKKEGKCYEADGYLRRDYEGGSSYAKPRFVYTGINDEMNCNNVNK</sequence>
<proteinExistence type="predicted"/>
<keyword evidence="5" id="KW-1185">Reference proteome</keyword>
<reference evidence="4" key="1">
    <citation type="submission" date="2022-09" db="EMBL/GenBank/DDBJ databases">
        <title>Aureispira anguillicida sp. nov., isolated from Leptocephalus of Japanese eel Anguilla japonica.</title>
        <authorList>
            <person name="Yuasa K."/>
            <person name="Mekata T."/>
            <person name="Ikunari K."/>
        </authorList>
    </citation>
    <scope>NUCLEOTIDE SEQUENCE</scope>
    <source>
        <strain evidence="4">EL160426</strain>
    </source>
</reference>
<name>A0A915YGD8_9BACT</name>
<evidence type="ECO:0000256" key="1">
    <source>
        <dbReference type="SAM" id="Coils"/>
    </source>
</evidence>
<feature type="signal peptide" evidence="3">
    <location>
        <begin position="1"/>
        <end position="21"/>
    </location>
</feature>
<accession>A0A915YGD8</accession>
<evidence type="ECO:0000313" key="4">
    <source>
        <dbReference type="EMBL" id="BDS12529.1"/>
    </source>
</evidence>
<feature type="region of interest" description="Disordered" evidence="2">
    <location>
        <begin position="34"/>
        <end position="80"/>
    </location>
</feature>
<protein>
    <submittedName>
        <fullName evidence="4">Uncharacterized protein</fullName>
    </submittedName>
</protein>